<organism evidence="2">
    <name type="scientific">Oryza barthii</name>
    <dbReference type="NCBI Taxonomy" id="65489"/>
    <lineage>
        <taxon>Eukaryota</taxon>
        <taxon>Viridiplantae</taxon>
        <taxon>Streptophyta</taxon>
        <taxon>Embryophyta</taxon>
        <taxon>Tracheophyta</taxon>
        <taxon>Spermatophyta</taxon>
        <taxon>Magnoliopsida</taxon>
        <taxon>Liliopsida</taxon>
        <taxon>Poales</taxon>
        <taxon>Poaceae</taxon>
        <taxon>BOP clade</taxon>
        <taxon>Oryzoideae</taxon>
        <taxon>Oryzeae</taxon>
        <taxon>Oryzinae</taxon>
        <taxon>Oryza</taxon>
    </lineage>
</organism>
<keyword evidence="3" id="KW-1185">Reference proteome</keyword>
<accession>A0A0D3GFB6</accession>
<dbReference type="Proteomes" id="UP000026960">
    <property type="component" value="Chromosome 6"/>
</dbReference>
<dbReference type="HOGENOM" id="CLU_147652_0_0_1"/>
<dbReference type="Gramene" id="OBART06G10760.1">
    <property type="protein sequence ID" value="OBART06G10760.1"/>
    <property type="gene ID" value="OBART06G10760"/>
</dbReference>
<dbReference type="AlphaFoldDB" id="A0A0D3GFB6"/>
<keyword evidence="1" id="KW-1133">Transmembrane helix</keyword>
<reference evidence="2" key="2">
    <citation type="submission" date="2015-03" db="UniProtKB">
        <authorList>
            <consortium name="EnsemblPlants"/>
        </authorList>
    </citation>
    <scope>IDENTIFICATION</scope>
</reference>
<keyword evidence="1" id="KW-0812">Transmembrane</keyword>
<feature type="transmembrane region" description="Helical" evidence="1">
    <location>
        <begin position="115"/>
        <end position="135"/>
    </location>
</feature>
<dbReference type="PaxDb" id="65489-OBART06G10760.1"/>
<proteinExistence type="predicted"/>
<sequence>MSRRLYMSGAVWKGFNRSNVIGKVFCGAVWKGFCRSNSGNCTFIGSIMIGKDFIEEILIRKNYCFLSRHSHELQIQGSYYKLIDLSHYELKPAEPTKGEIPLAEVLRFNTKVDCLILNVIIMVSCGPLMVILRFGQNWYKSYMSKIPW</sequence>
<evidence type="ECO:0000256" key="1">
    <source>
        <dbReference type="SAM" id="Phobius"/>
    </source>
</evidence>
<dbReference type="EnsemblPlants" id="OBART06G10760.1">
    <property type="protein sequence ID" value="OBART06G10760.1"/>
    <property type="gene ID" value="OBART06G10760"/>
</dbReference>
<keyword evidence="1" id="KW-0472">Membrane</keyword>
<evidence type="ECO:0000313" key="2">
    <source>
        <dbReference type="EnsemblPlants" id="OBART06G10760.1"/>
    </source>
</evidence>
<name>A0A0D3GFB6_9ORYZ</name>
<evidence type="ECO:0000313" key="3">
    <source>
        <dbReference type="Proteomes" id="UP000026960"/>
    </source>
</evidence>
<protein>
    <submittedName>
        <fullName evidence="2">Uncharacterized protein</fullName>
    </submittedName>
</protein>
<reference evidence="2" key="1">
    <citation type="journal article" date="2009" name="Rice">
        <title>De Novo Next Generation Sequencing of Plant Genomes.</title>
        <authorList>
            <person name="Rounsley S."/>
            <person name="Marri P.R."/>
            <person name="Yu Y."/>
            <person name="He R."/>
            <person name="Sisneros N."/>
            <person name="Goicoechea J.L."/>
            <person name="Lee S.J."/>
            <person name="Angelova A."/>
            <person name="Kudrna D."/>
            <person name="Luo M."/>
            <person name="Affourtit J."/>
            <person name="Desany B."/>
            <person name="Knight J."/>
            <person name="Niazi F."/>
            <person name="Egholm M."/>
            <person name="Wing R.A."/>
        </authorList>
    </citation>
    <scope>NUCLEOTIDE SEQUENCE [LARGE SCALE GENOMIC DNA]</scope>
    <source>
        <strain evidence="2">cv. IRGC 105608</strain>
    </source>
</reference>